<dbReference type="GO" id="GO:0050532">
    <property type="term" value="F:2-phosphosulfolactate phosphatase activity"/>
    <property type="evidence" value="ECO:0007669"/>
    <property type="project" value="UniProtKB-EC"/>
</dbReference>
<reference evidence="8 9" key="1">
    <citation type="submission" date="2018-09" db="EMBL/GenBank/DDBJ databases">
        <title>Isolation, diversity and antifungal activity of actinobacteria from wheat.</title>
        <authorList>
            <person name="Han C."/>
        </authorList>
    </citation>
    <scope>NUCLEOTIDE SEQUENCE [LARGE SCALE GENOMIC DNA]</scope>
    <source>
        <strain evidence="8 9">NEAU-YY265</strain>
    </source>
</reference>
<dbReference type="Proteomes" id="UP000284057">
    <property type="component" value="Unassembled WGS sequence"/>
</dbReference>
<dbReference type="RefSeq" id="WP_119660207.1">
    <property type="nucleotide sequence ID" value="NZ_QUAL01000120.1"/>
</dbReference>
<dbReference type="SUPFAM" id="SSF142823">
    <property type="entry name" value="ComB-like"/>
    <property type="match status" value="1"/>
</dbReference>
<dbReference type="GO" id="GO:0050545">
    <property type="term" value="F:sulfopyruvate decarboxylase activity"/>
    <property type="evidence" value="ECO:0007669"/>
    <property type="project" value="TreeGrafter"/>
</dbReference>
<dbReference type="EMBL" id="QUAL01000120">
    <property type="protein sequence ID" value="RIQ23852.1"/>
    <property type="molecule type" value="Genomic_DNA"/>
</dbReference>
<protein>
    <recommendedName>
        <fullName evidence="4">Probable 2-phosphosulfolactate phosphatase</fullName>
        <ecNumber evidence="3">3.1.3.71</ecNumber>
    </recommendedName>
</protein>
<sequence length="249" mass="25065">MGAWDQDGYGVRLEWGPAGARRLAPHVACLVVVDVLSFTTAVSVAADAGTTVHPYAWRDETAAAYAGSVGARLAVGRKAATTDQPWSLSPAALRDAPVTPRLVLPSPNGSGIAAAARDDPSVAVVAGCLRNAAAVGRWLTESGYGTADRPVAVVPAGERWPDGSLRPALEDLLGAGAIVAALGGARPSPEAAAARAAVDATGDIAATLRDCASGRELIAYGFPDDVAIAAERDHSDVVPVLAGGGFSPA</sequence>
<evidence type="ECO:0000256" key="2">
    <source>
        <dbReference type="ARBA" id="ARBA00009997"/>
    </source>
</evidence>
<dbReference type="InterPro" id="IPR005238">
    <property type="entry name" value="ComB-like"/>
</dbReference>
<dbReference type="PANTHER" id="PTHR37311:SF1">
    <property type="entry name" value="2-PHOSPHOSULFOLACTATE PHOSPHATASE-RELATED"/>
    <property type="match status" value="1"/>
</dbReference>
<organism evidence="8 9">
    <name type="scientific">Jiangella rhizosphaerae</name>
    <dbReference type="NCBI Taxonomy" id="2293569"/>
    <lineage>
        <taxon>Bacteria</taxon>
        <taxon>Bacillati</taxon>
        <taxon>Actinomycetota</taxon>
        <taxon>Actinomycetes</taxon>
        <taxon>Jiangellales</taxon>
        <taxon>Jiangellaceae</taxon>
        <taxon>Jiangella</taxon>
    </lineage>
</organism>
<comment type="cofactor">
    <cofactor evidence="1">
        <name>Mg(2+)</name>
        <dbReference type="ChEBI" id="CHEBI:18420"/>
    </cofactor>
</comment>
<dbReference type="Gene3D" id="3.90.1560.10">
    <property type="entry name" value="ComB-like"/>
    <property type="match status" value="1"/>
</dbReference>
<dbReference type="OrthoDB" id="8588453at2"/>
<proteinExistence type="inferred from homology"/>
<dbReference type="Pfam" id="PF04029">
    <property type="entry name" value="2-ph_phosp"/>
    <property type="match status" value="1"/>
</dbReference>
<keyword evidence="9" id="KW-1185">Reference proteome</keyword>
<evidence type="ECO:0000313" key="9">
    <source>
        <dbReference type="Proteomes" id="UP000284057"/>
    </source>
</evidence>
<dbReference type="GO" id="GO:0000287">
    <property type="term" value="F:magnesium ion binding"/>
    <property type="evidence" value="ECO:0007669"/>
    <property type="project" value="InterPro"/>
</dbReference>
<dbReference type="AlphaFoldDB" id="A0A418KR39"/>
<evidence type="ECO:0000256" key="3">
    <source>
        <dbReference type="ARBA" id="ARBA00012953"/>
    </source>
</evidence>
<evidence type="ECO:0000256" key="7">
    <source>
        <dbReference type="ARBA" id="ARBA00033711"/>
    </source>
</evidence>
<evidence type="ECO:0000256" key="4">
    <source>
        <dbReference type="ARBA" id="ARBA00021948"/>
    </source>
</evidence>
<gene>
    <name evidence="8" type="ORF">DY240_12465</name>
</gene>
<name>A0A418KR39_9ACTN</name>
<keyword evidence="6" id="KW-0460">Magnesium</keyword>
<evidence type="ECO:0000256" key="1">
    <source>
        <dbReference type="ARBA" id="ARBA00001946"/>
    </source>
</evidence>
<evidence type="ECO:0000313" key="8">
    <source>
        <dbReference type="EMBL" id="RIQ23852.1"/>
    </source>
</evidence>
<comment type="similarity">
    <text evidence="2">Belongs to the ComB family.</text>
</comment>
<comment type="catalytic activity">
    <reaction evidence="7">
        <text>(2R)-O-phospho-3-sulfolactate + H2O = (2R)-3-sulfolactate + phosphate</text>
        <dbReference type="Rhea" id="RHEA:23416"/>
        <dbReference type="ChEBI" id="CHEBI:15377"/>
        <dbReference type="ChEBI" id="CHEBI:15597"/>
        <dbReference type="ChEBI" id="CHEBI:43474"/>
        <dbReference type="ChEBI" id="CHEBI:58738"/>
        <dbReference type="EC" id="3.1.3.71"/>
    </reaction>
</comment>
<dbReference type="PANTHER" id="PTHR37311">
    <property type="entry name" value="2-PHOSPHOSULFOLACTATE PHOSPHATASE-RELATED"/>
    <property type="match status" value="1"/>
</dbReference>
<dbReference type="EC" id="3.1.3.71" evidence="3"/>
<evidence type="ECO:0000256" key="6">
    <source>
        <dbReference type="ARBA" id="ARBA00022842"/>
    </source>
</evidence>
<comment type="caution">
    <text evidence="8">The sequence shown here is derived from an EMBL/GenBank/DDBJ whole genome shotgun (WGS) entry which is preliminary data.</text>
</comment>
<accession>A0A418KR39</accession>
<keyword evidence="5" id="KW-0378">Hydrolase</keyword>
<evidence type="ECO:0000256" key="5">
    <source>
        <dbReference type="ARBA" id="ARBA00022801"/>
    </source>
</evidence>
<dbReference type="InterPro" id="IPR036702">
    <property type="entry name" value="ComB-like_sf"/>
</dbReference>